<keyword evidence="2" id="KW-1185">Reference proteome</keyword>
<name>A0A7U2F3H6_PHANO</name>
<evidence type="ECO:0000313" key="2">
    <source>
        <dbReference type="Proteomes" id="UP000663193"/>
    </source>
</evidence>
<dbReference type="EMBL" id="CP069028">
    <property type="protein sequence ID" value="QRC96918.1"/>
    <property type="molecule type" value="Genomic_DNA"/>
</dbReference>
<dbReference type="Proteomes" id="UP000663193">
    <property type="component" value="Chromosome 6"/>
</dbReference>
<protein>
    <submittedName>
        <fullName evidence="1">Uncharacterized protein</fullName>
    </submittedName>
</protein>
<sequence length="95" mass="10907">MFKRPFLAFQDAHSKCDGNYLPRHNTASCASLLDMKLTTQRMTARRYLGSSARQSPVLDVREFRMKVICWRGGRMYPAGEDMEPCDVHGFSQLAF</sequence>
<dbReference type="VEuPathDB" id="FungiDB:JI435_409760"/>
<dbReference type="AlphaFoldDB" id="A0A7U2F3H6"/>
<accession>A0A7U2F3H6</accession>
<organism evidence="1 2">
    <name type="scientific">Phaeosphaeria nodorum (strain SN15 / ATCC MYA-4574 / FGSC 10173)</name>
    <name type="common">Glume blotch fungus</name>
    <name type="synonym">Parastagonospora nodorum</name>
    <dbReference type="NCBI Taxonomy" id="321614"/>
    <lineage>
        <taxon>Eukaryota</taxon>
        <taxon>Fungi</taxon>
        <taxon>Dikarya</taxon>
        <taxon>Ascomycota</taxon>
        <taxon>Pezizomycotina</taxon>
        <taxon>Dothideomycetes</taxon>
        <taxon>Pleosporomycetidae</taxon>
        <taxon>Pleosporales</taxon>
        <taxon>Pleosporineae</taxon>
        <taxon>Phaeosphaeriaceae</taxon>
        <taxon>Parastagonospora</taxon>
    </lineage>
</organism>
<evidence type="ECO:0000313" key="1">
    <source>
        <dbReference type="EMBL" id="QRC96918.1"/>
    </source>
</evidence>
<reference evidence="2" key="1">
    <citation type="journal article" date="2021" name="BMC Genomics">
        <title>Chromosome-level genome assembly and manually-curated proteome of model necrotroph Parastagonospora nodorum Sn15 reveals a genome-wide trove of candidate effector homologs, and redundancy of virulence-related functions within an accessory chromosome.</title>
        <authorList>
            <person name="Bertazzoni S."/>
            <person name="Jones D.A.B."/>
            <person name="Phan H.T."/>
            <person name="Tan K.-C."/>
            <person name="Hane J.K."/>
        </authorList>
    </citation>
    <scope>NUCLEOTIDE SEQUENCE [LARGE SCALE GENOMIC DNA]</scope>
    <source>
        <strain evidence="2">SN15 / ATCC MYA-4574 / FGSC 10173)</strain>
    </source>
</reference>
<gene>
    <name evidence="1" type="ORF">JI435_409760</name>
</gene>
<proteinExistence type="predicted"/>